<dbReference type="Pfam" id="PF01877">
    <property type="entry name" value="RNA_binding"/>
    <property type="match status" value="1"/>
</dbReference>
<proteinExistence type="predicted"/>
<protein>
    <submittedName>
        <fullName evidence="1">Exosome subunit</fullName>
    </submittedName>
</protein>
<dbReference type="SUPFAM" id="SSF55282">
    <property type="entry name" value="RL5-like"/>
    <property type="match status" value="1"/>
</dbReference>
<evidence type="ECO:0000313" key="1">
    <source>
        <dbReference type="EMBL" id="HEH34717.1"/>
    </source>
</evidence>
<reference evidence="1" key="1">
    <citation type="journal article" date="2020" name="mSystems">
        <title>Genome- and Community-Level Interaction Insights into Carbon Utilization and Element Cycling Functions of Hydrothermarchaeota in Hydrothermal Sediment.</title>
        <authorList>
            <person name="Zhou Z."/>
            <person name="Liu Y."/>
            <person name="Xu W."/>
            <person name="Pan J."/>
            <person name="Luo Z.H."/>
            <person name="Li M."/>
        </authorList>
    </citation>
    <scope>NUCLEOTIDE SEQUENCE [LARGE SCALE GENOMIC DNA]</scope>
    <source>
        <strain evidence="1">SpSt-26</strain>
    </source>
</reference>
<dbReference type="PANTHER" id="PTHR38816:SF1">
    <property type="entry name" value="EXOSOME SUBUNIT"/>
    <property type="match status" value="1"/>
</dbReference>
<dbReference type="InterPro" id="IPR002739">
    <property type="entry name" value="PAB1135-like"/>
</dbReference>
<dbReference type="InterPro" id="IPR022803">
    <property type="entry name" value="Ribosomal_uL5_dom_sf"/>
</dbReference>
<dbReference type="PANTHER" id="PTHR38816">
    <property type="entry name" value="EXOSOME SUBUNIT, DUF54 FAMILY-RELATED"/>
    <property type="match status" value="1"/>
</dbReference>
<name>A0A7J2TGN0_ARCFL</name>
<comment type="caution">
    <text evidence="1">The sequence shown here is derived from an EMBL/GenBank/DDBJ whole genome shotgun (WGS) entry which is preliminary data.</text>
</comment>
<dbReference type="EMBL" id="DSLA01000018">
    <property type="protein sequence ID" value="HEH34717.1"/>
    <property type="molecule type" value="Genomic_DNA"/>
</dbReference>
<dbReference type="AlphaFoldDB" id="A0A7J2TGN0"/>
<gene>
    <name evidence="1" type="ORF">ENP88_00880</name>
</gene>
<organism evidence="1">
    <name type="scientific">Archaeoglobus fulgidus</name>
    <dbReference type="NCBI Taxonomy" id="2234"/>
    <lineage>
        <taxon>Archaea</taxon>
        <taxon>Methanobacteriati</taxon>
        <taxon>Methanobacteriota</taxon>
        <taxon>Archaeoglobi</taxon>
        <taxon>Archaeoglobales</taxon>
        <taxon>Archaeoglobaceae</taxon>
        <taxon>Archaeoglobus</taxon>
    </lineage>
</organism>
<sequence>MKGKIEWIKVSAVVHSTESREKVSQAIANLFPFDFEIQVSEAKGHFGNPIEYLEVELKKSSKIKTFWENLLRLLGDEIKNLLETLEERIDAQNVLHIRIDKQKAFLGDFKLSNVDPIAIKVKLVVYPARKEKALEFAKELCSIS</sequence>
<accession>A0A7J2TGN0</accession>
<dbReference type="Gene3D" id="3.30.1440.10">
    <property type="match status" value="1"/>
</dbReference>